<dbReference type="SUPFAM" id="SSF55729">
    <property type="entry name" value="Acyl-CoA N-acyltransferases (Nat)"/>
    <property type="match status" value="1"/>
</dbReference>
<dbReference type="GO" id="GO:0019491">
    <property type="term" value="P:ectoine biosynthetic process"/>
    <property type="evidence" value="ECO:0007669"/>
    <property type="project" value="UniProtKB-UniPathway"/>
</dbReference>
<comment type="function">
    <text evidence="8">Catalyzes the acetylation of L-2,4-diaminobutyrate (DABA) to gamma-N-acetyl-alpha,gamma-diaminobutyric acid (ADABA) with acetyl coenzyme A.</text>
</comment>
<evidence type="ECO:0000256" key="5">
    <source>
        <dbReference type="ARBA" id="ARBA00022679"/>
    </source>
</evidence>
<evidence type="ECO:0000259" key="10">
    <source>
        <dbReference type="PROSITE" id="PS51186"/>
    </source>
</evidence>
<dbReference type="NCBIfam" id="TIGR02406">
    <property type="entry name" value="ectoine_EctA"/>
    <property type="match status" value="1"/>
</dbReference>
<comment type="caution">
    <text evidence="11">The sequence shown here is derived from an EMBL/GenBank/DDBJ whole genome shotgun (WGS) entry which is preliminary data.</text>
</comment>
<dbReference type="InterPro" id="IPR012772">
    <property type="entry name" value="Ectoine_EctA"/>
</dbReference>
<dbReference type="Proteomes" id="UP000672602">
    <property type="component" value="Unassembled WGS sequence"/>
</dbReference>
<keyword evidence="5 8" id="KW-0808">Transferase</keyword>
<dbReference type="CDD" id="cd04301">
    <property type="entry name" value="NAT_SF"/>
    <property type="match status" value="1"/>
</dbReference>
<feature type="region of interest" description="Disordered" evidence="9">
    <location>
        <begin position="1"/>
        <end position="25"/>
    </location>
</feature>
<dbReference type="PROSITE" id="PS51186">
    <property type="entry name" value="GNAT"/>
    <property type="match status" value="1"/>
</dbReference>
<keyword evidence="12" id="KW-1185">Reference proteome</keyword>
<evidence type="ECO:0000256" key="2">
    <source>
        <dbReference type="ARBA" id="ARBA00010712"/>
    </source>
</evidence>
<evidence type="ECO:0000256" key="8">
    <source>
        <dbReference type="RuleBase" id="RU365045"/>
    </source>
</evidence>
<feature type="domain" description="N-acetyltransferase" evidence="10">
    <location>
        <begin position="32"/>
        <end position="180"/>
    </location>
</feature>
<dbReference type="EC" id="2.3.1.178" evidence="3 8"/>
<dbReference type="RefSeq" id="WP_210681565.1">
    <property type="nucleotide sequence ID" value="NZ_JAGMWN010000003.1"/>
</dbReference>
<evidence type="ECO:0000256" key="6">
    <source>
        <dbReference type="ARBA" id="ARBA00023315"/>
    </source>
</evidence>
<reference evidence="11" key="1">
    <citation type="submission" date="2021-04" db="EMBL/GenBank/DDBJ databases">
        <authorList>
            <person name="Zhang D.-C."/>
        </authorList>
    </citation>
    <scope>NUCLEOTIDE SEQUENCE</scope>
    <source>
        <strain evidence="11">CGMCC 1.15697</strain>
    </source>
</reference>
<evidence type="ECO:0000313" key="11">
    <source>
        <dbReference type="EMBL" id="MBP5856994.1"/>
    </source>
</evidence>
<gene>
    <name evidence="8 11" type="primary">ectA</name>
    <name evidence="11" type="ORF">KAJ83_08240</name>
</gene>
<sequence length="209" mass="23259">MEGTLNFPNEAKAGTSPTPSRQDERARRLERLTLRKPRTEDGAGVNALIAKCEPLDENSVYCNLLQCSHFADTCVVAELDGELVGFVSGYVVPEKPEHFFVWQVAVAEEARGLSLAKRMILDILSRNSLTGVTELHTTITPDNAPSQKLFSSVARTLETGVRRKVMFCEEQHFDGDKPSEILWRIGPFDMQELLPELAEELDLDARTAA</sequence>
<dbReference type="Gene3D" id="3.40.630.30">
    <property type="match status" value="1"/>
</dbReference>
<evidence type="ECO:0000256" key="1">
    <source>
        <dbReference type="ARBA" id="ARBA00004978"/>
    </source>
</evidence>
<evidence type="ECO:0000256" key="3">
    <source>
        <dbReference type="ARBA" id="ARBA00012355"/>
    </source>
</evidence>
<evidence type="ECO:0000256" key="4">
    <source>
        <dbReference type="ARBA" id="ARBA00017935"/>
    </source>
</evidence>
<evidence type="ECO:0000313" key="12">
    <source>
        <dbReference type="Proteomes" id="UP000672602"/>
    </source>
</evidence>
<proteinExistence type="inferred from homology"/>
<keyword evidence="6 8" id="KW-0012">Acyltransferase</keyword>
<dbReference type="UniPathway" id="UPA00067">
    <property type="reaction ID" value="UER00122"/>
</dbReference>
<dbReference type="GO" id="GO:0033816">
    <property type="term" value="F:diaminobutyrate acetyltransferase activity"/>
    <property type="evidence" value="ECO:0007669"/>
    <property type="project" value="UniProtKB-EC"/>
</dbReference>
<dbReference type="InterPro" id="IPR000182">
    <property type="entry name" value="GNAT_dom"/>
</dbReference>
<dbReference type="InterPro" id="IPR016181">
    <property type="entry name" value="Acyl_CoA_acyltransferase"/>
</dbReference>
<comment type="catalytic activity">
    <reaction evidence="7 8">
        <text>L-2,4-diaminobutanoate + acetyl-CoA = (2S)-4-acetamido-2-aminobutanoate + CoA + H(+)</text>
        <dbReference type="Rhea" id="RHEA:16901"/>
        <dbReference type="ChEBI" id="CHEBI:15378"/>
        <dbReference type="ChEBI" id="CHEBI:57287"/>
        <dbReference type="ChEBI" id="CHEBI:57288"/>
        <dbReference type="ChEBI" id="CHEBI:58761"/>
        <dbReference type="ChEBI" id="CHEBI:58929"/>
        <dbReference type="EC" id="2.3.1.178"/>
    </reaction>
</comment>
<comment type="pathway">
    <text evidence="1 8">Amine and polyamine biosynthesis; ectoine biosynthesis; L-ectoine from L-aspartate 4-semialdehyde: step 2/3.</text>
</comment>
<dbReference type="AlphaFoldDB" id="A0A8J7S1J7"/>
<dbReference type="Pfam" id="PF00583">
    <property type="entry name" value="Acetyltransf_1"/>
    <property type="match status" value="1"/>
</dbReference>
<accession>A0A8J7S1J7</accession>
<comment type="similarity">
    <text evidence="2 8">Belongs to the acetyltransferase family. EctA subfamily.</text>
</comment>
<name>A0A8J7S1J7_9PROT</name>
<organism evidence="11 12">
    <name type="scientific">Marivibrio halodurans</name>
    <dbReference type="NCBI Taxonomy" id="2039722"/>
    <lineage>
        <taxon>Bacteria</taxon>
        <taxon>Pseudomonadati</taxon>
        <taxon>Pseudomonadota</taxon>
        <taxon>Alphaproteobacteria</taxon>
        <taxon>Rhodospirillales</taxon>
        <taxon>Rhodospirillaceae</taxon>
        <taxon>Marivibrio</taxon>
    </lineage>
</organism>
<protein>
    <recommendedName>
        <fullName evidence="4 8">L-2,4-diaminobutyric acid acetyltransferase</fullName>
        <shortName evidence="8">DABA acetyltransferase</shortName>
        <ecNumber evidence="3 8">2.3.1.178</ecNumber>
    </recommendedName>
</protein>
<evidence type="ECO:0000256" key="9">
    <source>
        <dbReference type="SAM" id="MobiDB-lite"/>
    </source>
</evidence>
<dbReference type="EMBL" id="JAGMWN010000003">
    <property type="protein sequence ID" value="MBP5856994.1"/>
    <property type="molecule type" value="Genomic_DNA"/>
</dbReference>
<evidence type="ECO:0000256" key="7">
    <source>
        <dbReference type="ARBA" id="ARBA00048924"/>
    </source>
</evidence>